<dbReference type="EMBL" id="CAJOBZ010000076">
    <property type="protein sequence ID" value="CAF4954341.1"/>
    <property type="molecule type" value="Genomic_DNA"/>
</dbReference>
<proteinExistence type="predicted"/>
<keyword evidence="2" id="KW-0378">Hydrolase</keyword>
<dbReference type="GO" id="GO:0017111">
    <property type="term" value="F:ribonucleoside triphosphate phosphatase activity"/>
    <property type="evidence" value="ECO:0007669"/>
    <property type="project" value="InterPro"/>
</dbReference>
<evidence type="ECO:0000313" key="5">
    <source>
        <dbReference type="Proteomes" id="UP000663880"/>
    </source>
</evidence>
<dbReference type="InterPro" id="IPR027417">
    <property type="entry name" value="P-loop_NTPase"/>
</dbReference>
<evidence type="ECO:0000256" key="3">
    <source>
        <dbReference type="ARBA" id="ARBA00022840"/>
    </source>
</evidence>
<organism evidence="4 5">
    <name type="scientific">Pieris macdunnoughi</name>
    <dbReference type="NCBI Taxonomy" id="345717"/>
    <lineage>
        <taxon>Eukaryota</taxon>
        <taxon>Metazoa</taxon>
        <taxon>Ecdysozoa</taxon>
        <taxon>Arthropoda</taxon>
        <taxon>Hexapoda</taxon>
        <taxon>Insecta</taxon>
        <taxon>Pterygota</taxon>
        <taxon>Neoptera</taxon>
        <taxon>Endopterygota</taxon>
        <taxon>Lepidoptera</taxon>
        <taxon>Glossata</taxon>
        <taxon>Ditrysia</taxon>
        <taxon>Papilionoidea</taxon>
        <taxon>Pieridae</taxon>
        <taxon>Pierinae</taxon>
        <taxon>Pieris</taxon>
    </lineage>
</organism>
<evidence type="ECO:0000256" key="2">
    <source>
        <dbReference type="ARBA" id="ARBA00022801"/>
    </source>
</evidence>
<dbReference type="PANTHER" id="PTHR43146">
    <property type="entry name" value="CANCER-RELATED NUCLEOSIDE-TRIPHOSPHATASE"/>
    <property type="match status" value="1"/>
</dbReference>
<evidence type="ECO:0000256" key="1">
    <source>
        <dbReference type="ARBA" id="ARBA00022741"/>
    </source>
</evidence>
<dbReference type="Pfam" id="PF03266">
    <property type="entry name" value="NTPase_1"/>
    <property type="match status" value="1"/>
</dbReference>
<name>A0A821Y3A4_9NEOP</name>
<sequence length="199" mass="22715">MNNTKKLKYFILTGDPGVGKTTIIKRICESLQGKGVKTSGFYTEEVRTNRIREGFDVISLNGVKGRLARDQRLLSTPAKFKVGKYGVLIKEFENVALPTLQKGEDCKLCIVIDEIGKMEFYSIPFKNRVKEIFTLFLNGILINNLNNIVIATIPIRKSDPLIESIRHHNEAKVWVVTRDNRNIIYEDIVKEIFCNILPD</sequence>
<dbReference type="Gene3D" id="3.40.50.300">
    <property type="entry name" value="P-loop containing nucleotide triphosphate hydrolases"/>
    <property type="match status" value="1"/>
</dbReference>
<keyword evidence="3" id="KW-0067">ATP-binding</keyword>
<evidence type="ECO:0000313" key="4">
    <source>
        <dbReference type="EMBL" id="CAF4954341.1"/>
    </source>
</evidence>
<dbReference type="Proteomes" id="UP000663880">
    <property type="component" value="Unassembled WGS sequence"/>
</dbReference>
<dbReference type="SUPFAM" id="SSF52540">
    <property type="entry name" value="P-loop containing nucleoside triphosphate hydrolases"/>
    <property type="match status" value="1"/>
</dbReference>
<keyword evidence="5" id="KW-1185">Reference proteome</keyword>
<dbReference type="PANTHER" id="PTHR43146:SF1">
    <property type="entry name" value="CANCER-RELATED NUCLEOSIDE-TRIPHOSPHATASE"/>
    <property type="match status" value="1"/>
</dbReference>
<reference evidence="4" key="1">
    <citation type="submission" date="2021-02" db="EMBL/GenBank/DDBJ databases">
        <authorList>
            <person name="Steward A R."/>
        </authorList>
    </citation>
    <scope>NUCLEOTIDE SEQUENCE</scope>
</reference>
<comment type="caution">
    <text evidence="4">The sequence shown here is derived from an EMBL/GenBank/DDBJ whole genome shotgun (WGS) entry which is preliminary data.</text>
</comment>
<dbReference type="InterPro" id="IPR004948">
    <property type="entry name" value="Nuc-triphosphatase_THEP1"/>
</dbReference>
<dbReference type="OrthoDB" id="446244at2759"/>
<keyword evidence="1" id="KW-0547">Nucleotide-binding</keyword>
<dbReference type="AlphaFoldDB" id="A0A821Y3A4"/>
<accession>A0A821Y3A4</accession>
<evidence type="ECO:0008006" key="6">
    <source>
        <dbReference type="Google" id="ProtNLM"/>
    </source>
</evidence>
<dbReference type="GO" id="GO:0005524">
    <property type="term" value="F:ATP binding"/>
    <property type="evidence" value="ECO:0007669"/>
    <property type="project" value="UniProtKB-KW"/>
</dbReference>
<protein>
    <recommendedName>
        <fullName evidence="6">AAA+ ATPase domain-containing protein</fullName>
    </recommendedName>
</protein>
<gene>
    <name evidence="4" type="ORF">PMACD_LOCUS16035</name>
</gene>